<evidence type="ECO:0000313" key="1">
    <source>
        <dbReference type="EMBL" id="CAG8808981.1"/>
    </source>
</evidence>
<protein>
    <submittedName>
        <fullName evidence="1">18498_t:CDS:1</fullName>
    </submittedName>
</protein>
<keyword evidence="2" id="KW-1185">Reference proteome</keyword>
<feature type="non-terminal residue" evidence="1">
    <location>
        <position position="1"/>
    </location>
</feature>
<dbReference type="Proteomes" id="UP000789396">
    <property type="component" value="Unassembled WGS sequence"/>
</dbReference>
<organism evidence="1 2">
    <name type="scientific">Racocetra fulgida</name>
    <dbReference type="NCBI Taxonomy" id="60492"/>
    <lineage>
        <taxon>Eukaryota</taxon>
        <taxon>Fungi</taxon>
        <taxon>Fungi incertae sedis</taxon>
        <taxon>Mucoromycota</taxon>
        <taxon>Glomeromycotina</taxon>
        <taxon>Glomeromycetes</taxon>
        <taxon>Diversisporales</taxon>
        <taxon>Gigasporaceae</taxon>
        <taxon>Racocetra</taxon>
    </lineage>
</organism>
<dbReference type="AlphaFoldDB" id="A0A9N9PD34"/>
<evidence type="ECO:0000313" key="2">
    <source>
        <dbReference type="Proteomes" id="UP000789396"/>
    </source>
</evidence>
<sequence length="81" mass="9776">QNNFNNEISQLIHSNDKVQLKSLTLEVNNQHWMLEFREKDKILEQQKRQLYIQIMDQSYISCNTFQSLAKITPEIECEYKI</sequence>
<comment type="caution">
    <text evidence="1">The sequence shown here is derived from an EMBL/GenBank/DDBJ whole genome shotgun (WGS) entry which is preliminary data.</text>
</comment>
<gene>
    <name evidence="1" type="ORF">RFULGI_LOCUS18539</name>
</gene>
<proteinExistence type="predicted"/>
<accession>A0A9N9PD34</accession>
<feature type="non-terminal residue" evidence="1">
    <location>
        <position position="81"/>
    </location>
</feature>
<name>A0A9N9PD34_9GLOM</name>
<dbReference type="EMBL" id="CAJVPZ010082087">
    <property type="protein sequence ID" value="CAG8808981.1"/>
    <property type="molecule type" value="Genomic_DNA"/>
</dbReference>
<reference evidence="1" key="1">
    <citation type="submission" date="2021-06" db="EMBL/GenBank/DDBJ databases">
        <authorList>
            <person name="Kallberg Y."/>
            <person name="Tangrot J."/>
            <person name="Rosling A."/>
        </authorList>
    </citation>
    <scope>NUCLEOTIDE SEQUENCE</scope>
    <source>
        <strain evidence="1">IN212</strain>
    </source>
</reference>